<dbReference type="AlphaFoldDB" id="A0AAE1UFZ9"/>
<keyword evidence="2" id="KW-1185">Reference proteome</keyword>
<sequence length="72" mass="8460">MGECLSWRMPKVSPACAVTCAQKENEKEVQEEIKKEVFEDLVMRMKYFYKAIKDHFSCDIDYGDNSDKDKDN</sequence>
<proteinExistence type="predicted"/>
<comment type="caution">
    <text evidence="1">The sequence shown here is derived from an EMBL/GenBank/DDBJ whole genome shotgun (WGS) entry which is preliminary data.</text>
</comment>
<protein>
    <submittedName>
        <fullName evidence="1">Uncharacterized protein</fullName>
    </submittedName>
</protein>
<accession>A0AAE1UFZ9</accession>
<gene>
    <name evidence="1" type="ORF">Pmani_011134</name>
</gene>
<dbReference type="EMBL" id="JAWZYT010000889">
    <property type="protein sequence ID" value="KAK4317810.1"/>
    <property type="molecule type" value="Genomic_DNA"/>
</dbReference>
<evidence type="ECO:0000313" key="2">
    <source>
        <dbReference type="Proteomes" id="UP001292094"/>
    </source>
</evidence>
<evidence type="ECO:0000313" key="1">
    <source>
        <dbReference type="EMBL" id="KAK4317810.1"/>
    </source>
</evidence>
<dbReference type="Proteomes" id="UP001292094">
    <property type="component" value="Unassembled WGS sequence"/>
</dbReference>
<name>A0AAE1UFZ9_9EUCA</name>
<reference evidence="1" key="1">
    <citation type="submission" date="2023-11" db="EMBL/GenBank/DDBJ databases">
        <title>Genome assemblies of two species of porcelain crab, Petrolisthes cinctipes and Petrolisthes manimaculis (Anomura: Porcellanidae).</title>
        <authorList>
            <person name="Angst P."/>
        </authorList>
    </citation>
    <scope>NUCLEOTIDE SEQUENCE</scope>
    <source>
        <strain evidence="1">PB745_02</strain>
        <tissue evidence="1">Gill</tissue>
    </source>
</reference>
<organism evidence="1 2">
    <name type="scientific">Petrolisthes manimaculis</name>
    <dbReference type="NCBI Taxonomy" id="1843537"/>
    <lineage>
        <taxon>Eukaryota</taxon>
        <taxon>Metazoa</taxon>
        <taxon>Ecdysozoa</taxon>
        <taxon>Arthropoda</taxon>
        <taxon>Crustacea</taxon>
        <taxon>Multicrustacea</taxon>
        <taxon>Malacostraca</taxon>
        <taxon>Eumalacostraca</taxon>
        <taxon>Eucarida</taxon>
        <taxon>Decapoda</taxon>
        <taxon>Pleocyemata</taxon>
        <taxon>Anomura</taxon>
        <taxon>Galatheoidea</taxon>
        <taxon>Porcellanidae</taxon>
        <taxon>Petrolisthes</taxon>
    </lineage>
</organism>